<evidence type="ECO:0000313" key="5">
    <source>
        <dbReference type="EMBL" id="ERN12277.1"/>
    </source>
</evidence>
<name>W1PQH3_AMBTC</name>
<dbReference type="EMBL" id="KI392616">
    <property type="protein sequence ID" value="ERN12277.1"/>
    <property type="molecule type" value="Genomic_DNA"/>
</dbReference>
<comment type="subunit">
    <text evidence="2 4">Homodimer.</text>
</comment>
<feature type="signal peptide" evidence="4">
    <location>
        <begin position="1"/>
        <end position="28"/>
    </location>
</feature>
<proteinExistence type="inferred from homology"/>
<dbReference type="InterPro" id="IPR044859">
    <property type="entry name" value="Allene_oxi_cyc_Dirigent"/>
</dbReference>
<reference evidence="6" key="1">
    <citation type="journal article" date="2013" name="Science">
        <title>The Amborella genome and the evolution of flowering plants.</title>
        <authorList>
            <consortium name="Amborella Genome Project"/>
        </authorList>
    </citation>
    <scope>NUCLEOTIDE SEQUENCE [LARGE SCALE GENOMIC DNA]</scope>
</reference>
<dbReference type="InterPro" id="IPR004265">
    <property type="entry name" value="Dirigent"/>
</dbReference>
<evidence type="ECO:0000256" key="1">
    <source>
        <dbReference type="ARBA" id="ARBA00010746"/>
    </source>
</evidence>
<keyword evidence="6" id="KW-1185">Reference proteome</keyword>
<accession>W1PQH3</accession>
<dbReference type="HOGENOM" id="CLU_059816_0_0_1"/>
<dbReference type="GO" id="GO:0009699">
    <property type="term" value="P:phenylpropanoid biosynthetic process"/>
    <property type="evidence" value="ECO:0007669"/>
    <property type="project" value="UniProtKB-ARBA"/>
</dbReference>
<dbReference type="Gramene" id="ERN12277">
    <property type="protein sequence ID" value="ERN12277"/>
    <property type="gene ID" value="AMTR_s00034p00240460"/>
</dbReference>
<dbReference type="OrthoDB" id="1921494at2759"/>
<gene>
    <name evidence="5" type="ORF">AMTR_s00034p00240460</name>
</gene>
<sequence>MTNPKCSPFLKIAFLLMVAIVLDRAISARILDEGTPAAAAIAPGALAPALTLPATTTPAVLATVSTPSTVTPAVPATLSTPSPVPQLIPTGAAPEAQPVPTDTPPVTQPIPTDTTLAKPIPMITAPVAQPVPTGAASAAQPISVDAEHPITFFMHDIVGGTHPSTRPVTGIVANVVNGQLPFAKANGVLPINGGIAIPNNNNPALPVTTNGNMNGGLPLVTGLGGTVAQNGNNPTGSIPFVTASNLPNGATVQGLQFGTITVIDDELTESHELGSSVVGKAQGFYVASSQDGSSHTMAVTALLEEGGKYEDSICFFGVHRTVAHESYVAVIGGTGKYQGAKGYATVQSLHPADDHATDGVETLLQFTVYLMQH</sequence>
<feature type="chain" id="PRO_5008194090" description="Dirigent protein" evidence="4">
    <location>
        <begin position="29"/>
        <end position="373"/>
    </location>
</feature>
<evidence type="ECO:0000256" key="2">
    <source>
        <dbReference type="ARBA" id="ARBA00011738"/>
    </source>
</evidence>
<comment type="similarity">
    <text evidence="1 4">Belongs to the plant dirigent protein family.</text>
</comment>
<organism evidence="5 6">
    <name type="scientific">Amborella trichopoda</name>
    <dbReference type="NCBI Taxonomy" id="13333"/>
    <lineage>
        <taxon>Eukaryota</taxon>
        <taxon>Viridiplantae</taxon>
        <taxon>Streptophyta</taxon>
        <taxon>Embryophyta</taxon>
        <taxon>Tracheophyta</taxon>
        <taxon>Spermatophyta</taxon>
        <taxon>Magnoliopsida</taxon>
        <taxon>Amborellales</taxon>
        <taxon>Amborellaceae</taxon>
        <taxon>Amborella</taxon>
    </lineage>
</organism>
<keyword evidence="4" id="KW-0732">Signal</keyword>
<comment type="subcellular location">
    <subcellularLocation>
        <location evidence="4">Secreted</location>
        <location evidence="4">Extracellular space</location>
        <location evidence="4">Apoplast</location>
    </subcellularLocation>
</comment>
<dbReference type="GO" id="GO:0048046">
    <property type="term" value="C:apoplast"/>
    <property type="evidence" value="ECO:0007669"/>
    <property type="project" value="UniProtKB-SubCell"/>
</dbReference>
<dbReference type="AlphaFoldDB" id="W1PQH3"/>
<dbReference type="Proteomes" id="UP000017836">
    <property type="component" value="Unassembled WGS sequence"/>
</dbReference>
<keyword evidence="4" id="KW-0052">Apoplast</keyword>
<dbReference type="KEGG" id="atr:18440492"/>
<evidence type="ECO:0000256" key="4">
    <source>
        <dbReference type="RuleBase" id="RU363099"/>
    </source>
</evidence>
<evidence type="ECO:0000256" key="3">
    <source>
        <dbReference type="ARBA" id="ARBA00022525"/>
    </source>
</evidence>
<dbReference type="Pfam" id="PF03018">
    <property type="entry name" value="Dirigent"/>
    <property type="match status" value="1"/>
</dbReference>
<comment type="function">
    <text evidence="4">Dirigent proteins impart stereoselectivity on the phenoxy radical-coupling reaction, yielding optically active lignans from two molecules of coniferyl alcohol in the biosynthesis of lignans, flavonolignans, and alkaloids and thus plays a central role in plant secondary metabolism.</text>
</comment>
<evidence type="ECO:0000313" key="6">
    <source>
        <dbReference type="Proteomes" id="UP000017836"/>
    </source>
</evidence>
<keyword evidence="3 4" id="KW-0964">Secreted</keyword>
<dbReference type="eggNOG" id="ENOG502QQZX">
    <property type="taxonomic scope" value="Eukaryota"/>
</dbReference>
<protein>
    <recommendedName>
        <fullName evidence="4">Dirigent protein</fullName>
    </recommendedName>
</protein>
<dbReference type="PANTHER" id="PTHR46215">
    <property type="entry name" value="DIRIGENT PROTEIN 24-RELATED"/>
    <property type="match status" value="1"/>
</dbReference>
<dbReference type="PANTHER" id="PTHR46215:SF15">
    <property type="entry name" value="DIRIGENT PROTEIN 24"/>
    <property type="match status" value="1"/>
</dbReference>
<dbReference type="Gene3D" id="2.40.480.10">
    <property type="entry name" value="Allene oxide cyclase-like"/>
    <property type="match status" value="1"/>
</dbReference>
<dbReference type="OMA" id="AHHITIL"/>